<feature type="region of interest" description="Disordered" evidence="1">
    <location>
        <begin position="138"/>
        <end position="159"/>
    </location>
</feature>
<proteinExistence type="predicted"/>
<sequence>MHPTKLLLGCRRSGHLTIIIGIGIGGGYMGRALIWSAAARDVYAVNNGTNGLFLCRLELLPLEDPDMDVDELLRCVCDADSAQEVERCGSLLVQHLRLNVWNKKRCRRESAVQASLLIRLEGSGGLEPEELFNLQQKHQQLPRQTAKTTTLKPDQNHTI</sequence>
<dbReference type="EMBL" id="SRLO01000011">
    <property type="protein sequence ID" value="TNN87318.1"/>
    <property type="molecule type" value="Genomic_DNA"/>
</dbReference>
<evidence type="ECO:0000256" key="1">
    <source>
        <dbReference type="SAM" id="MobiDB-lite"/>
    </source>
</evidence>
<accession>A0A4Z2JCI0</accession>
<evidence type="ECO:0000313" key="2">
    <source>
        <dbReference type="EMBL" id="TNN87318.1"/>
    </source>
</evidence>
<gene>
    <name evidence="2" type="ORF">EYF80_002520</name>
</gene>
<keyword evidence="3" id="KW-1185">Reference proteome</keyword>
<protein>
    <submittedName>
        <fullName evidence="2">Uncharacterized protein</fullName>
    </submittedName>
</protein>
<comment type="caution">
    <text evidence="2">The sequence shown here is derived from an EMBL/GenBank/DDBJ whole genome shotgun (WGS) entry which is preliminary data.</text>
</comment>
<evidence type="ECO:0000313" key="3">
    <source>
        <dbReference type="Proteomes" id="UP000314294"/>
    </source>
</evidence>
<dbReference type="Proteomes" id="UP000314294">
    <property type="component" value="Unassembled WGS sequence"/>
</dbReference>
<dbReference type="AlphaFoldDB" id="A0A4Z2JCI0"/>
<name>A0A4Z2JCI0_9TELE</name>
<organism evidence="2 3">
    <name type="scientific">Liparis tanakae</name>
    <name type="common">Tanaka's snailfish</name>
    <dbReference type="NCBI Taxonomy" id="230148"/>
    <lineage>
        <taxon>Eukaryota</taxon>
        <taxon>Metazoa</taxon>
        <taxon>Chordata</taxon>
        <taxon>Craniata</taxon>
        <taxon>Vertebrata</taxon>
        <taxon>Euteleostomi</taxon>
        <taxon>Actinopterygii</taxon>
        <taxon>Neopterygii</taxon>
        <taxon>Teleostei</taxon>
        <taxon>Neoteleostei</taxon>
        <taxon>Acanthomorphata</taxon>
        <taxon>Eupercaria</taxon>
        <taxon>Perciformes</taxon>
        <taxon>Cottioidei</taxon>
        <taxon>Cottales</taxon>
        <taxon>Liparidae</taxon>
        <taxon>Liparis</taxon>
    </lineage>
</organism>
<reference evidence="2 3" key="1">
    <citation type="submission" date="2019-03" db="EMBL/GenBank/DDBJ databases">
        <title>First draft genome of Liparis tanakae, snailfish: a comprehensive survey of snailfish specific genes.</title>
        <authorList>
            <person name="Kim W."/>
            <person name="Song I."/>
            <person name="Jeong J.-H."/>
            <person name="Kim D."/>
            <person name="Kim S."/>
            <person name="Ryu S."/>
            <person name="Song J.Y."/>
            <person name="Lee S.K."/>
        </authorList>
    </citation>
    <scope>NUCLEOTIDE SEQUENCE [LARGE SCALE GENOMIC DNA]</scope>
    <source>
        <tissue evidence="2">Muscle</tissue>
    </source>
</reference>